<evidence type="ECO:0000256" key="1">
    <source>
        <dbReference type="SAM" id="MobiDB-lite"/>
    </source>
</evidence>
<sequence>MRRRARAARAGVVARRAPPGDAWANTGRAPARPFQSFMSKGARRMNKQIVAGIVVGLMSMSSHAQLGQLFQSVKEQVTQAATSQVNQGVRSATDEAVQATSTRTRKAIDSVRSPSSSAAATSTSTSPSASAGTGDAALSEARK</sequence>
<protein>
    <submittedName>
        <fullName evidence="2">Uncharacterized protein</fullName>
    </submittedName>
</protein>
<proteinExistence type="predicted"/>
<dbReference type="RefSeq" id="WP_017881465.1">
    <property type="nucleotide sequence ID" value="NZ_CM121436.1"/>
</dbReference>
<dbReference type="EMBL" id="CP071754">
    <property type="protein sequence ID" value="QTB60004.1"/>
    <property type="molecule type" value="Genomic_DNA"/>
</dbReference>
<reference evidence="2" key="1">
    <citation type="submission" date="2021-03" db="EMBL/GenBank/DDBJ databases">
        <title>Complete genome of Burkholderia pseudomallei_VBP364.</title>
        <authorList>
            <person name="Balaji V."/>
            <person name="Yamuna B."/>
            <person name="Monisha P."/>
        </authorList>
    </citation>
    <scope>NUCLEOTIDE SEQUENCE</scope>
    <source>
        <strain evidence="2">VBP364</strain>
    </source>
</reference>
<accession>A0A8A4DR83</accession>
<organism evidence="2">
    <name type="scientific">Burkholderia pseudomallei</name>
    <name type="common">Pseudomonas pseudomallei</name>
    <dbReference type="NCBI Taxonomy" id="28450"/>
    <lineage>
        <taxon>Bacteria</taxon>
        <taxon>Pseudomonadati</taxon>
        <taxon>Pseudomonadota</taxon>
        <taxon>Betaproteobacteria</taxon>
        <taxon>Burkholderiales</taxon>
        <taxon>Burkholderiaceae</taxon>
        <taxon>Burkholderia</taxon>
        <taxon>pseudomallei group</taxon>
    </lineage>
</organism>
<name>A0A8A4DR83_BURPE</name>
<feature type="compositionally biased region" description="Low complexity" evidence="1">
    <location>
        <begin position="113"/>
        <end position="137"/>
    </location>
</feature>
<dbReference type="AlphaFoldDB" id="A0A8A4DR83"/>
<evidence type="ECO:0000313" key="2">
    <source>
        <dbReference type="EMBL" id="QTB60004.1"/>
    </source>
</evidence>
<feature type="region of interest" description="Disordered" evidence="1">
    <location>
        <begin position="83"/>
        <end position="143"/>
    </location>
</feature>
<gene>
    <name evidence="2" type="ORF">J3D99_18575</name>
</gene>